<dbReference type="HOGENOM" id="CLU_3397825_0_0_5"/>
<evidence type="ECO:0000313" key="1">
    <source>
        <dbReference type="EMBL" id="EAU45047.1"/>
    </source>
</evidence>
<sequence length="31" mass="3612">MRTSYDMMQLQRKAAVEGLATDSVFVYCRIQ</sequence>
<comment type="caution">
    <text evidence="1">The sequence shown here is derived from an EMBL/GenBank/DDBJ whole genome shotgun (WGS) entry which is preliminary data.</text>
</comment>
<dbReference type="EMBL" id="AATQ01000032">
    <property type="protein sequence ID" value="EAU45047.1"/>
    <property type="molecule type" value="Genomic_DNA"/>
</dbReference>
<organism evidence="1 2">
    <name type="scientific">Salipiger bermudensis (strain DSM 26914 / JCM 13377 / KCTC 12554 / HTCC2601)</name>
    <name type="common">Pelagibaca bermudensis</name>
    <dbReference type="NCBI Taxonomy" id="314265"/>
    <lineage>
        <taxon>Bacteria</taxon>
        <taxon>Pseudomonadati</taxon>
        <taxon>Pseudomonadota</taxon>
        <taxon>Alphaproteobacteria</taxon>
        <taxon>Rhodobacterales</taxon>
        <taxon>Roseobacteraceae</taxon>
        <taxon>Salipiger</taxon>
    </lineage>
</organism>
<reference evidence="1 2" key="1">
    <citation type="journal article" date="2010" name="J. Bacteriol.">
        <title>Genome sequences of Pelagibaca bermudensis HTCC2601T and Maritimibacter alkaliphilus HTCC2654T, the type strains of two marine Roseobacter genera.</title>
        <authorList>
            <person name="Thrash J.C."/>
            <person name="Cho J.C."/>
            <person name="Ferriera S."/>
            <person name="Johnson J."/>
            <person name="Vergin K.L."/>
            <person name="Giovannoni S.J."/>
        </authorList>
    </citation>
    <scope>NUCLEOTIDE SEQUENCE [LARGE SCALE GENOMIC DNA]</scope>
    <source>
        <strain evidence="2">DSM 26914 / JCM 13377 / KCTC 12554 / HTCC2601</strain>
    </source>
</reference>
<name>Q0FLQ1_SALBH</name>
<proteinExistence type="predicted"/>
<dbReference type="Proteomes" id="UP000006230">
    <property type="component" value="Unassembled WGS sequence"/>
</dbReference>
<dbReference type="AlphaFoldDB" id="Q0FLQ1"/>
<protein>
    <submittedName>
        <fullName evidence="1">Uncharacterized protein</fullName>
    </submittedName>
</protein>
<accession>Q0FLQ1</accession>
<keyword evidence="2" id="KW-1185">Reference proteome</keyword>
<gene>
    <name evidence="1" type="ORF">R2601_22711</name>
</gene>
<evidence type="ECO:0000313" key="2">
    <source>
        <dbReference type="Proteomes" id="UP000006230"/>
    </source>
</evidence>